<reference evidence="2" key="1">
    <citation type="submission" date="2020-05" db="EMBL/GenBank/DDBJ databases">
        <authorList>
            <person name="Chiriac C."/>
            <person name="Salcher M."/>
            <person name="Ghai R."/>
            <person name="Kavagutti S V."/>
        </authorList>
    </citation>
    <scope>NUCLEOTIDE SEQUENCE</scope>
</reference>
<organism evidence="2">
    <name type="scientific">freshwater metagenome</name>
    <dbReference type="NCBI Taxonomy" id="449393"/>
    <lineage>
        <taxon>unclassified sequences</taxon>
        <taxon>metagenomes</taxon>
        <taxon>ecological metagenomes</taxon>
    </lineage>
</organism>
<dbReference type="EMBL" id="CAESGF010000002">
    <property type="protein sequence ID" value="CAB4362727.1"/>
    <property type="molecule type" value="Genomic_DNA"/>
</dbReference>
<dbReference type="AlphaFoldDB" id="A0A6J6QBB4"/>
<evidence type="ECO:0000313" key="4">
    <source>
        <dbReference type="EMBL" id="CAB4912165.1"/>
    </source>
</evidence>
<sequence length="95" mass="10045">MRSATLHVTEVGITRASRRSRTLAAASIRRIYLYTDANGDECLVARGPGLRLQFVSLRELADPAIRQGVMALVAAVAGTADVDAVVTTYLASLAA</sequence>
<dbReference type="EMBL" id="CAFBMT010000001">
    <property type="protein sequence ID" value="CAB4912165.1"/>
    <property type="molecule type" value="Genomic_DNA"/>
</dbReference>
<evidence type="ECO:0000313" key="2">
    <source>
        <dbReference type="EMBL" id="CAB4708497.1"/>
    </source>
</evidence>
<protein>
    <submittedName>
        <fullName evidence="2">Unannotated protein</fullName>
    </submittedName>
</protein>
<evidence type="ECO:0000313" key="1">
    <source>
        <dbReference type="EMBL" id="CAB4362727.1"/>
    </source>
</evidence>
<gene>
    <name evidence="2" type="ORF">UFOPK2656_00510</name>
    <name evidence="3" type="ORF">UFOPK3099_02524</name>
    <name evidence="4" type="ORF">UFOPK3651_00278</name>
    <name evidence="5" type="ORF">UFOPK3931_00592</name>
    <name evidence="1" type="ORF">UFOPK4189_00507</name>
</gene>
<name>A0A6J6QBB4_9ZZZZ</name>
<evidence type="ECO:0000313" key="5">
    <source>
        <dbReference type="EMBL" id="CAB4977551.1"/>
    </source>
</evidence>
<dbReference type="EMBL" id="CAEZYF010000002">
    <property type="protein sequence ID" value="CAB4708497.1"/>
    <property type="molecule type" value="Genomic_DNA"/>
</dbReference>
<accession>A0A6J6QBB4</accession>
<dbReference type="EMBL" id="CAFAAV010000258">
    <property type="protein sequence ID" value="CAB4834434.1"/>
    <property type="molecule type" value="Genomic_DNA"/>
</dbReference>
<dbReference type="EMBL" id="CAFBOL010000009">
    <property type="protein sequence ID" value="CAB4977551.1"/>
    <property type="molecule type" value="Genomic_DNA"/>
</dbReference>
<proteinExistence type="predicted"/>
<evidence type="ECO:0000313" key="3">
    <source>
        <dbReference type="EMBL" id="CAB4834434.1"/>
    </source>
</evidence>